<dbReference type="EMBL" id="ASPP01020156">
    <property type="protein sequence ID" value="ETO14225.1"/>
    <property type="molecule type" value="Genomic_DNA"/>
</dbReference>
<dbReference type="Proteomes" id="UP000023152">
    <property type="component" value="Unassembled WGS sequence"/>
</dbReference>
<evidence type="ECO:0000313" key="8">
    <source>
        <dbReference type="Proteomes" id="UP000023152"/>
    </source>
</evidence>
<proteinExistence type="predicted"/>
<reference evidence="7 8" key="1">
    <citation type="journal article" date="2013" name="Curr. Biol.">
        <title>The Genome of the Foraminiferan Reticulomyxa filosa.</title>
        <authorList>
            <person name="Glockner G."/>
            <person name="Hulsmann N."/>
            <person name="Schleicher M."/>
            <person name="Noegel A.A."/>
            <person name="Eichinger L."/>
            <person name="Gallinger C."/>
            <person name="Pawlowski J."/>
            <person name="Sierra R."/>
            <person name="Euteneuer U."/>
            <person name="Pillet L."/>
            <person name="Moustafa A."/>
            <person name="Platzer M."/>
            <person name="Groth M."/>
            <person name="Szafranski K."/>
            <person name="Schliwa M."/>
        </authorList>
    </citation>
    <scope>NUCLEOTIDE SEQUENCE [LARGE SCALE GENOMIC DNA]</scope>
</reference>
<feature type="transmembrane region" description="Helical" evidence="6">
    <location>
        <begin position="135"/>
        <end position="157"/>
    </location>
</feature>
<accession>X6MMB3</accession>
<sequence>MTAYGTSQDNWGYEEADDKGNPYASPMTTQYSLVEEPSQKTNGTSKAYDAPSQPLIGSEGNEEKSQKLEELEERERRATILQQELDAREEKLRKSMGSNNFRPKKNWPHPSIGWARNAISVDIPKKHQNGVRKFYALWLLTAIAAVLNLLLCLWYGFSKEGSGDIGFMQWVLAICYVVVGGPKKK</sequence>
<gene>
    <name evidence="7" type="ORF">RFI_23146</name>
</gene>
<dbReference type="GO" id="GO:0055038">
    <property type="term" value="C:recycling endosome membrane"/>
    <property type="evidence" value="ECO:0007669"/>
    <property type="project" value="TreeGrafter"/>
</dbReference>
<dbReference type="GO" id="GO:0015031">
    <property type="term" value="P:protein transport"/>
    <property type="evidence" value="ECO:0007669"/>
    <property type="project" value="InterPro"/>
</dbReference>
<keyword evidence="8" id="KW-1185">Reference proteome</keyword>
<feature type="transmembrane region" description="Helical" evidence="6">
    <location>
        <begin position="163"/>
        <end position="181"/>
    </location>
</feature>
<dbReference type="AlphaFoldDB" id="X6MMB3"/>
<feature type="compositionally biased region" description="Polar residues" evidence="5">
    <location>
        <begin position="1"/>
        <end position="10"/>
    </location>
</feature>
<feature type="region of interest" description="Disordered" evidence="5">
    <location>
        <begin position="1"/>
        <end position="74"/>
    </location>
</feature>
<evidence type="ECO:0000256" key="5">
    <source>
        <dbReference type="SAM" id="MobiDB-lite"/>
    </source>
</evidence>
<evidence type="ECO:0000256" key="3">
    <source>
        <dbReference type="ARBA" id="ARBA00022989"/>
    </source>
</evidence>
<evidence type="ECO:0000313" key="7">
    <source>
        <dbReference type="EMBL" id="ETO14225.1"/>
    </source>
</evidence>
<evidence type="ECO:0008006" key="9">
    <source>
        <dbReference type="Google" id="ProtNLM"/>
    </source>
</evidence>
<comment type="caution">
    <text evidence="7">The sequence shown here is derived from an EMBL/GenBank/DDBJ whole genome shotgun (WGS) entry which is preliminary data.</text>
</comment>
<keyword evidence="2 6" id="KW-0812">Transmembrane</keyword>
<dbReference type="Pfam" id="PF04144">
    <property type="entry name" value="SCAMP"/>
    <property type="match status" value="1"/>
</dbReference>
<dbReference type="InterPro" id="IPR007273">
    <property type="entry name" value="SCAMP"/>
</dbReference>
<dbReference type="PANTHER" id="PTHR10687">
    <property type="entry name" value="SECRETORY CARRIER-ASSOCIATED MEMBRANE PROTEIN SCAMP"/>
    <property type="match status" value="1"/>
</dbReference>
<comment type="subcellular location">
    <subcellularLocation>
        <location evidence="1">Membrane</location>
        <topology evidence="1">Multi-pass membrane protein</topology>
    </subcellularLocation>
</comment>
<name>X6MMB3_RETFI</name>
<evidence type="ECO:0000256" key="2">
    <source>
        <dbReference type="ARBA" id="ARBA00022692"/>
    </source>
</evidence>
<dbReference type="PANTHER" id="PTHR10687:SF2">
    <property type="entry name" value="SECRETORY CARRIER-ASSOCIATED MEMBRANE PROTEIN"/>
    <property type="match status" value="1"/>
</dbReference>
<keyword evidence="3 6" id="KW-1133">Transmembrane helix</keyword>
<organism evidence="7 8">
    <name type="scientific">Reticulomyxa filosa</name>
    <dbReference type="NCBI Taxonomy" id="46433"/>
    <lineage>
        <taxon>Eukaryota</taxon>
        <taxon>Sar</taxon>
        <taxon>Rhizaria</taxon>
        <taxon>Retaria</taxon>
        <taxon>Foraminifera</taxon>
        <taxon>Monothalamids</taxon>
        <taxon>Reticulomyxidae</taxon>
        <taxon>Reticulomyxa</taxon>
    </lineage>
</organism>
<evidence type="ECO:0000256" key="6">
    <source>
        <dbReference type="SAM" id="Phobius"/>
    </source>
</evidence>
<dbReference type="GO" id="GO:0032588">
    <property type="term" value="C:trans-Golgi network membrane"/>
    <property type="evidence" value="ECO:0007669"/>
    <property type="project" value="TreeGrafter"/>
</dbReference>
<evidence type="ECO:0000256" key="4">
    <source>
        <dbReference type="ARBA" id="ARBA00023136"/>
    </source>
</evidence>
<protein>
    <recommendedName>
        <fullName evidence="9">Secretory carrier-associated membrane protein</fullName>
    </recommendedName>
</protein>
<feature type="compositionally biased region" description="Basic and acidic residues" evidence="5">
    <location>
        <begin position="61"/>
        <end position="74"/>
    </location>
</feature>
<evidence type="ECO:0000256" key="1">
    <source>
        <dbReference type="ARBA" id="ARBA00004141"/>
    </source>
</evidence>
<keyword evidence="4 6" id="KW-0472">Membrane</keyword>